<organism evidence="1">
    <name type="scientific">bioreactor metagenome</name>
    <dbReference type="NCBI Taxonomy" id="1076179"/>
    <lineage>
        <taxon>unclassified sequences</taxon>
        <taxon>metagenomes</taxon>
        <taxon>ecological metagenomes</taxon>
    </lineage>
</organism>
<reference evidence="1" key="1">
    <citation type="submission" date="2019-08" db="EMBL/GenBank/DDBJ databases">
        <authorList>
            <person name="Kucharzyk K."/>
            <person name="Murdoch R.W."/>
            <person name="Higgins S."/>
            <person name="Loffler F."/>
        </authorList>
    </citation>
    <scope>NUCLEOTIDE SEQUENCE</scope>
</reference>
<dbReference type="EMBL" id="VSSQ01064814">
    <property type="protein sequence ID" value="MPN17636.1"/>
    <property type="molecule type" value="Genomic_DNA"/>
</dbReference>
<gene>
    <name evidence="1" type="ORF">SDC9_164991</name>
</gene>
<dbReference type="AlphaFoldDB" id="A0A645FV10"/>
<sequence length="162" mass="16868">MAPPLAVPSSLVSARPVTPRASSKALTWATAFWPVLASNTSSTSCGAPGMAFSITRLTFLISSIRCSCVGRRPAVSASTMSMPRARAADTASKMTAAGSPDSWAITVTLLRSPQVCSCSRAAARKVSPAASSTLLPWFWKYLASLPIDVVLPAPLTPAIMIT</sequence>
<comment type="caution">
    <text evidence="1">The sequence shown here is derived from an EMBL/GenBank/DDBJ whole genome shotgun (WGS) entry which is preliminary data.</text>
</comment>
<accession>A0A645FV10</accession>
<protein>
    <submittedName>
        <fullName evidence="1">Uncharacterized protein</fullName>
    </submittedName>
</protein>
<proteinExistence type="predicted"/>
<evidence type="ECO:0000313" key="1">
    <source>
        <dbReference type="EMBL" id="MPN17636.1"/>
    </source>
</evidence>
<name>A0A645FV10_9ZZZZ</name>